<dbReference type="Gene3D" id="1.10.1200.30">
    <property type="match status" value="1"/>
</dbReference>
<name>A0A3M0L5Y4_HIRRU</name>
<dbReference type="InterPro" id="IPR008919">
    <property type="entry name" value="Retrov_capsid_N"/>
</dbReference>
<gene>
    <name evidence="2" type="ORF">DUI87_01620</name>
</gene>
<feature type="compositionally biased region" description="Basic and acidic residues" evidence="1">
    <location>
        <begin position="8"/>
        <end position="19"/>
    </location>
</feature>
<dbReference type="PANTHER" id="PTHR40389:SF3">
    <property type="entry name" value="IGE-BINDING PROTEIN"/>
    <property type="match status" value="1"/>
</dbReference>
<organism evidence="2 3">
    <name type="scientific">Hirundo rustica rustica</name>
    <dbReference type="NCBI Taxonomy" id="333673"/>
    <lineage>
        <taxon>Eukaryota</taxon>
        <taxon>Metazoa</taxon>
        <taxon>Chordata</taxon>
        <taxon>Craniata</taxon>
        <taxon>Vertebrata</taxon>
        <taxon>Euteleostomi</taxon>
        <taxon>Archelosauria</taxon>
        <taxon>Archosauria</taxon>
        <taxon>Dinosauria</taxon>
        <taxon>Saurischia</taxon>
        <taxon>Theropoda</taxon>
        <taxon>Coelurosauria</taxon>
        <taxon>Aves</taxon>
        <taxon>Neognathae</taxon>
        <taxon>Neoaves</taxon>
        <taxon>Telluraves</taxon>
        <taxon>Australaves</taxon>
        <taxon>Passeriformes</taxon>
        <taxon>Sylvioidea</taxon>
        <taxon>Hirundinidae</taxon>
        <taxon>Hirundo</taxon>
    </lineage>
</organism>
<comment type="caution">
    <text evidence="2">The sequence shown here is derived from an EMBL/GenBank/DDBJ whole genome shotgun (WGS) entry which is preliminary data.</text>
</comment>
<dbReference type="SUPFAM" id="SSF47353">
    <property type="entry name" value="Retrovirus capsid dimerization domain-like"/>
    <property type="match status" value="1"/>
</dbReference>
<evidence type="ECO:0000256" key="1">
    <source>
        <dbReference type="SAM" id="MobiDB-lite"/>
    </source>
</evidence>
<evidence type="ECO:0000313" key="2">
    <source>
        <dbReference type="EMBL" id="RMC20768.1"/>
    </source>
</evidence>
<dbReference type="SUPFAM" id="SSF47943">
    <property type="entry name" value="Retrovirus capsid protein, N-terminal core domain"/>
    <property type="match status" value="1"/>
</dbReference>
<dbReference type="GO" id="GO:0016032">
    <property type="term" value="P:viral process"/>
    <property type="evidence" value="ECO:0007669"/>
    <property type="project" value="InterPro"/>
</dbReference>
<evidence type="ECO:0000313" key="3">
    <source>
        <dbReference type="Proteomes" id="UP000269221"/>
    </source>
</evidence>
<dbReference type="AlphaFoldDB" id="A0A3M0L5Y4"/>
<dbReference type="Proteomes" id="UP000269221">
    <property type="component" value="Unassembled WGS sequence"/>
</dbReference>
<keyword evidence="3" id="KW-1185">Reference proteome</keyword>
<dbReference type="InterPro" id="IPR008916">
    <property type="entry name" value="Retrov_capsid_C"/>
</dbReference>
<dbReference type="Pfam" id="PF00607">
    <property type="entry name" value="Gag_p24"/>
    <property type="match status" value="1"/>
</dbReference>
<dbReference type="EMBL" id="QRBI01000093">
    <property type="protein sequence ID" value="RMC20768.1"/>
    <property type="molecule type" value="Genomic_DNA"/>
</dbReference>
<dbReference type="OrthoDB" id="9219236at2759"/>
<dbReference type="InterPro" id="IPR050195">
    <property type="entry name" value="Primate_lentivir_Gag_pol-like"/>
</dbReference>
<reference evidence="2 3" key="1">
    <citation type="submission" date="2018-07" db="EMBL/GenBank/DDBJ databases">
        <title>A high quality draft genome assembly of the barn swallow (H. rustica rustica).</title>
        <authorList>
            <person name="Formenti G."/>
            <person name="Chiara M."/>
            <person name="Poveda L."/>
            <person name="Francoijs K.-J."/>
            <person name="Bonisoli-Alquati A."/>
            <person name="Canova L."/>
            <person name="Gianfranceschi L."/>
            <person name="Horner D.S."/>
            <person name="Saino N."/>
        </authorList>
    </citation>
    <scope>NUCLEOTIDE SEQUENCE [LARGE SCALE GENOMIC DNA]</scope>
    <source>
        <strain evidence="2">Chelidonia</strain>
        <tissue evidence="2">Blood</tissue>
    </source>
</reference>
<sequence>MPMSPKSRANEEHRNKEQVDQAAKIEVSKIDLDWQHKGELFLARWAHDASGHQGRDATYRWARDRGVDLTMDSISQVIHDCETCAAIKQAKRATIRDLCKAHRDYGRDSPYFRGLLRSNLEAAVVIPADLRQLFSCLLDFTEFKLWEAAWRQLLREALPSLLTDPETVIDENGNALTLEQLMGEGRWMDPTDQASSISIKALQTIREHEVTAFFSMVPDGPIIPYYKIVQGTKEAFTKFVERLTRALKSKYQKWP</sequence>
<accession>A0A3M0L5Y4</accession>
<dbReference type="Gene3D" id="1.10.375.10">
    <property type="entry name" value="Human Immunodeficiency Virus Type 1 Capsid Protein"/>
    <property type="match status" value="1"/>
</dbReference>
<proteinExistence type="predicted"/>
<protein>
    <submittedName>
        <fullName evidence="2">Uncharacterized protein</fullName>
    </submittedName>
</protein>
<dbReference type="PANTHER" id="PTHR40389">
    <property type="entry name" value="ENDOGENOUS RETROVIRUS GROUP K MEMBER 24 GAG POLYPROTEIN-RELATED"/>
    <property type="match status" value="1"/>
</dbReference>
<feature type="region of interest" description="Disordered" evidence="1">
    <location>
        <begin position="1"/>
        <end position="22"/>
    </location>
</feature>